<keyword evidence="2" id="KW-0964">Secreted</keyword>
<feature type="domain" description="Corticotropin-releasing factor" evidence="5">
    <location>
        <begin position="77"/>
        <end position="121"/>
    </location>
</feature>
<sequence>MWIKCIWVACLVGAVHGSLQDTRADNLLQDKWAPAFTPAQNTRLYFLDQQLRPLSSLQESGIDDDISWRGKRMQRPQGPSLSVANPIEVLRSRLMLEIARRRMKEQDASRVHANREYLKTIGKRQTNR</sequence>
<dbReference type="AlphaFoldDB" id="A0AAW1D133"/>
<dbReference type="GO" id="GO:0005179">
    <property type="term" value="F:hormone activity"/>
    <property type="evidence" value="ECO:0007669"/>
    <property type="project" value="UniProtKB-KW"/>
</dbReference>
<feature type="signal peptide" evidence="4">
    <location>
        <begin position="1"/>
        <end position="17"/>
    </location>
</feature>
<dbReference type="Proteomes" id="UP001461498">
    <property type="component" value="Unassembled WGS sequence"/>
</dbReference>
<evidence type="ECO:0000313" key="7">
    <source>
        <dbReference type="Proteomes" id="UP001461498"/>
    </source>
</evidence>
<dbReference type="Pfam" id="PF00473">
    <property type="entry name" value="CRF"/>
    <property type="match status" value="1"/>
</dbReference>
<reference evidence="6 7" key="1">
    <citation type="submission" date="2022-12" db="EMBL/GenBank/DDBJ databases">
        <title>Chromosome-level genome assembly of true bugs.</title>
        <authorList>
            <person name="Ma L."/>
            <person name="Li H."/>
        </authorList>
    </citation>
    <scope>NUCLEOTIDE SEQUENCE [LARGE SCALE GENOMIC DNA]</scope>
    <source>
        <strain evidence="6">Lab_2022b</strain>
    </source>
</reference>
<dbReference type="InterPro" id="IPR018446">
    <property type="entry name" value="Corticotropin-releasing_fac_CS"/>
</dbReference>
<evidence type="ECO:0000256" key="2">
    <source>
        <dbReference type="ARBA" id="ARBA00022525"/>
    </source>
</evidence>
<keyword evidence="4" id="KW-0732">Signal</keyword>
<organism evidence="6 7">
    <name type="scientific">Rhynocoris fuscipes</name>
    <dbReference type="NCBI Taxonomy" id="488301"/>
    <lineage>
        <taxon>Eukaryota</taxon>
        <taxon>Metazoa</taxon>
        <taxon>Ecdysozoa</taxon>
        <taxon>Arthropoda</taxon>
        <taxon>Hexapoda</taxon>
        <taxon>Insecta</taxon>
        <taxon>Pterygota</taxon>
        <taxon>Neoptera</taxon>
        <taxon>Paraneoptera</taxon>
        <taxon>Hemiptera</taxon>
        <taxon>Heteroptera</taxon>
        <taxon>Panheteroptera</taxon>
        <taxon>Cimicomorpha</taxon>
        <taxon>Reduviidae</taxon>
        <taxon>Harpactorinae</taxon>
        <taxon>Harpactorini</taxon>
        <taxon>Rhynocoris</taxon>
    </lineage>
</organism>
<protein>
    <recommendedName>
        <fullName evidence="5">Corticotropin-releasing factor domain-containing protein</fullName>
    </recommendedName>
</protein>
<comment type="caution">
    <text evidence="6">The sequence shown here is derived from an EMBL/GenBank/DDBJ whole genome shotgun (WGS) entry which is preliminary data.</text>
</comment>
<dbReference type="SMART" id="SM00039">
    <property type="entry name" value="CRF"/>
    <property type="match status" value="1"/>
</dbReference>
<evidence type="ECO:0000256" key="4">
    <source>
        <dbReference type="SAM" id="SignalP"/>
    </source>
</evidence>
<dbReference type="InterPro" id="IPR000187">
    <property type="entry name" value="CRF"/>
</dbReference>
<keyword evidence="7" id="KW-1185">Reference proteome</keyword>
<dbReference type="PROSITE" id="PS00511">
    <property type="entry name" value="CRF"/>
    <property type="match status" value="1"/>
</dbReference>
<keyword evidence="3" id="KW-0372">Hormone</keyword>
<feature type="chain" id="PRO_5043530776" description="Corticotropin-releasing factor domain-containing protein" evidence="4">
    <location>
        <begin position="18"/>
        <end position="128"/>
    </location>
</feature>
<name>A0AAW1D133_9HEMI</name>
<comment type="subcellular location">
    <subcellularLocation>
        <location evidence="1">Secreted</location>
    </subcellularLocation>
</comment>
<accession>A0AAW1D133</accession>
<dbReference type="GO" id="GO:0005576">
    <property type="term" value="C:extracellular region"/>
    <property type="evidence" value="ECO:0007669"/>
    <property type="project" value="UniProtKB-SubCell"/>
</dbReference>
<gene>
    <name evidence="6" type="ORF">O3M35_010259</name>
</gene>
<evidence type="ECO:0000313" key="6">
    <source>
        <dbReference type="EMBL" id="KAK9503768.1"/>
    </source>
</evidence>
<evidence type="ECO:0000256" key="3">
    <source>
        <dbReference type="ARBA" id="ARBA00022702"/>
    </source>
</evidence>
<evidence type="ECO:0000259" key="5">
    <source>
        <dbReference type="SMART" id="SM00039"/>
    </source>
</evidence>
<dbReference type="EMBL" id="JAPXFL010000007">
    <property type="protein sequence ID" value="KAK9503768.1"/>
    <property type="molecule type" value="Genomic_DNA"/>
</dbReference>
<proteinExistence type="predicted"/>
<evidence type="ECO:0000256" key="1">
    <source>
        <dbReference type="ARBA" id="ARBA00004613"/>
    </source>
</evidence>